<dbReference type="OrthoDB" id="119028at2759"/>
<protein>
    <recommendedName>
        <fullName evidence="4">MULE transposase domain-containing protein</fullName>
    </recommendedName>
</protein>
<evidence type="ECO:0000313" key="2">
    <source>
        <dbReference type="EMBL" id="CAF3912584.1"/>
    </source>
</evidence>
<name>A0A814SJI7_9BILA</name>
<dbReference type="AlphaFoldDB" id="A0A814SJI7"/>
<dbReference type="Proteomes" id="UP000681722">
    <property type="component" value="Unassembled WGS sequence"/>
</dbReference>
<comment type="caution">
    <text evidence="1">The sequence shown here is derived from an EMBL/GenBank/DDBJ whole genome shotgun (WGS) entry which is preliminary data.</text>
</comment>
<dbReference type="Proteomes" id="UP000663829">
    <property type="component" value="Unassembled WGS sequence"/>
</dbReference>
<dbReference type="EMBL" id="CAJOBC010006837">
    <property type="protein sequence ID" value="CAF3912584.1"/>
    <property type="molecule type" value="Genomic_DNA"/>
</dbReference>
<sequence length="241" mass="28247">MTTLPTEIIFRHGLEQRQLILNEKLILALNDICSRVNLELEELAKSQQIKNIVQVTRQQIRTQIISTNDLQLWCNERINYPPANQLRRVFIPFYEVKDIDNIFVYYKCHFHPIGLCWVSSDDAASTYKTLFQGVPIWVSNINQQTYLISHVMGDEAAGITSAMSVIPQSRRLMCWAHMIRKYREHRKLIPNEQKWLHVEKDIVNLQLCFQDDLFNQAASLLLCKWGLDNQLDGFCTYFEGQ</sequence>
<organism evidence="1 3">
    <name type="scientific">Didymodactylos carnosus</name>
    <dbReference type="NCBI Taxonomy" id="1234261"/>
    <lineage>
        <taxon>Eukaryota</taxon>
        <taxon>Metazoa</taxon>
        <taxon>Spiralia</taxon>
        <taxon>Gnathifera</taxon>
        <taxon>Rotifera</taxon>
        <taxon>Eurotatoria</taxon>
        <taxon>Bdelloidea</taxon>
        <taxon>Philodinida</taxon>
        <taxon>Philodinidae</taxon>
        <taxon>Didymodactylos</taxon>
    </lineage>
</organism>
<accession>A0A814SJI7</accession>
<evidence type="ECO:0000313" key="1">
    <source>
        <dbReference type="EMBL" id="CAF1149029.1"/>
    </source>
</evidence>
<evidence type="ECO:0000313" key="3">
    <source>
        <dbReference type="Proteomes" id="UP000663829"/>
    </source>
</evidence>
<keyword evidence="3" id="KW-1185">Reference proteome</keyword>
<proteinExistence type="predicted"/>
<evidence type="ECO:0008006" key="4">
    <source>
        <dbReference type="Google" id="ProtNLM"/>
    </source>
</evidence>
<reference evidence="1" key="1">
    <citation type="submission" date="2021-02" db="EMBL/GenBank/DDBJ databases">
        <authorList>
            <person name="Nowell W R."/>
        </authorList>
    </citation>
    <scope>NUCLEOTIDE SEQUENCE</scope>
</reference>
<dbReference type="EMBL" id="CAJNOQ010006837">
    <property type="protein sequence ID" value="CAF1149029.1"/>
    <property type="molecule type" value="Genomic_DNA"/>
</dbReference>
<gene>
    <name evidence="1" type="ORF">GPM918_LOCUS21082</name>
    <name evidence="2" type="ORF">SRO942_LOCUS21079</name>
</gene>